<protein>
    <recommendedName>
        <fullName evidence="8">Gram-positive cocci surface proteins LPxTG domain-containing protein</fullName>
    </recommendedName>
</protein>
<dbReference type="OrthoDB" id="4333679at2"/>
<dbReference type="AlphaFoldDB" id="A0A8G1UPZ8"/>
<keyword evidence="2" id="KW-0964">Secreted</keyword>
<dbReference type="EMBL" id="RJVJ01000001">
    <property type="protein sequence ID" value="ROR45587.1"/>
    <property type="molecule type" value="Genomic_DNA"/>
</dbReference>
<feature type="transmembrane region" description="Helical" evidence="6">
    <location>
        <begin position="325"/>
        <end position="344"/>
    </location>
</feature>
<gene>
    <name evidence="9" type="ORF">EDD39_3828</name>
</gene>
<feature type="domain" description="Gram-positive cocci surface proteins LPxTG" evidence="8">
    <location>
        <begin position="315"/>
        <end position="349"/>
    </location>
</feature>
<evidence type="ECO:0000256" key="6">
    <source>
        <dbReference type="SAM" id="Phobius"/>
    </source>
</evidence>
<evidence type="ECO:0000259" key="8">
    <source>
        <dbReference type="PROSITE" id="PS50847"/>
    </source>
</evidence>
<keyword evidence="4" id="KW-0572">Peptidoglycan-anchor</keyword>
<reference evidence="9 10" key="1">
    <citation type="submission" date="2018-11" db="EMBL/GenBank/DDBJ databases">
        <title>Sequencing the genomes of 1000 actinobacteria strains.</title>
        <authorList>
            <person name="Klenk H.-P."/>
        </authorList>
    </citation>
    <scope>NUCLEOTIDE SEQUENCE [LARGE SCALE GENOMIC DNA]</scope>
    <source>
        <strain evidence="9 10">DSM 44780</strain>
    </source>
</reference>
<keyword evidence="6" id="KW-1133">Transmembrane helix</keyword>
<accession>A0A8G1UPZ8</accession>
<dbReference type="RefSeq" id="WP_123557600.1">
    <property type="nucleotide sequence ID" value="NZ_RJVJ01000001.1"/>
</dbReference>
<proteinExistence type="predicted"/>
<evidence type="ECO:0000313" key="10">
    <source>
        <dbReference type="Proteomes" id="UP000267408"/>
    </source>
</evidence>
<feature type="compositionally biased region" description="Pro residues" evidence="5">
    <location>
        <begin position="260"/>
        <end position="315"/>
    </location>
</feature>
<sequence length="349" mass="35720">MVLINRAPRLRAATAVLAATGALAAAALLPAARSASAAPGDLASATLVQLTNQDVPAIGLSAYRGAYGTARSTTVPDTDTADFSSDPDGMLSRISIATRTTQTSTSPSKYFAQAQLTNLVVWFNSSELIHYRPVEAGSVGSLDSYAECVPPPVGPYALAYNHTDGDEVTVLGHRVGVGTTRLQITGADIGLPATIGPSTLDVTVDQHADPAAQSRQYTAEAWLDVSISGTFTNLRGEQLYTGPVTDARLGEVHVTCPNTSPSPSPSPSPTPSPSPSPTASPTPTPTPTPTSTPTPTPSPTRPSPTPTRTPAPVPLPDTGADGRPLGLAAAALGLCALGVGALAYSRRRR</sequence>
<dbReference type="Proteomes" id="UP000267408">
    <property type="component" value="Unassembled WGS sequence"/>
</dbReference>
<evidence type="ECO:0000256" key="2">
    <source>
        <dbReference type="ARBA" id="ARBA00022525"/>
    </source>
</evidence>
<evidence type="ECO:0000256" key="5">
    <source>
        <dbReference type="SAM" id="MobiDB-lite"/>
    </source>
</evidence>
<keyword evidence="1" id="KW-0134">Cell wall</keyword>
<feature type="signal peptide" evidence="7">
    <location>
        <begin position="1"/>
        <end position="37"/>
    </location>
</feature>
<evidence type="ECO:0000256" key="7">
    <source>
        <dbReference type="SAM" id="SignalP"/>
    </source>
</evidence>
<dbReference type="PROSITE" id="PS50847">
    <property type="entry name" value="GRAM_POS_ANCHORING"/>
    <property type="match status" value="1"/>
</dbReference>
<keyword evidence="6" id="KW-0812">Transmembrane</keyword>
<evidence type="ECO:0000256" key="4">
    <source>
        <dbReference type="ARBA" id="ARBA00023088"/>
    </source>
</evidence>
<comment type="caution">
    <text evidence="9">The sequence shown here is derived from an EMBL/GenBank/DDBJ whole genome shotgun (WGS) entry which is preliminary data.</text>
</comment>
<feature type="region of interest" description="Disordered" evidence="5">
    <location>
        <begin position="253"/>
        <end position="324"/>
    </location>
</feature>
<organism evidence="9 10">
    <name type="scientific">Kitasatospora cineracea</name>
    <dbReference type="NCBI Taxonomy" id="88074"/>
    <lineage>
        <taxon>Bacteria</taxon>
        <taxon>Bacillati</taxon>
        <taxon>Actinomycetota</taxon>
        <taxon>Actinomycetes</taxon>
        <taxon>Kitasatosporales</taxon>
        <taxon>Streptomycetaceae</taxon>
        <taxon>Kitasatospora</taxon>
    </lineage>
</organism>
<keyword evidence="3 7" id="KW-0732">Signal</keyword>
<evidence type="ECO:0000256" key="1">
    <source>
        <dbReference type="ARBA" id="ARBA00022512"/>
    </source>
</evidence>
<evidence type="ECO:0000256" key="3">
    <source>
        <dbReference type="ARBA" id="ARBA00022729"/>
    </source>
</evidence>
<name>A0A8G1UPZ8_9ACTN</name>
<keyword evidence="6" id="KW-0472">Membrane</keyword>
<evidence type="ECO:0000313" key="9">
    <source>
        <dbReference type="EMBL" id="ROR45587.1"/>
    </source>
</evidence>
<dbReference type="InterPro" id="IPR019931">
    <property type="entry name" value="LPXTG_anchor"/>
</dbReference>
<feature type="chain" id="PRO_5034232432" description="Gram-positive cocci surface proteins LPxTG domain-containing protein" evidence="7">
    <location>
        <begin position="38"/>
        <end position="349"/>
    </location>
</feature>